<gene>
    <name evidence="2" type="ORF">METZ01_LOCUS470288</name>
</gene>
<feature type="region of interest" description="Disordered" evidence="1">
    <location>
        <begin position="192"/>
        <end position="212"/>
    </location>
</feature>
<sequence length="212" mass="23726">LMQLSPEIEDIEGAKAGMIFNTVTNELYDGLAGIKVLPCAYQRQYVEWADRGQGSGAPINVYDASSDILAKTTRDENNKDRLENGNYIETCGNHFILLVEDNGNATPAVLTMKATQLKKSRKWNSMMLNLKLNGKNGLFTPPSYSHYYRLKTIKEGNDKGSWYGWEVSRESQLDDANLYAVAKGFADSVTKGERKVKYEEDNSTSSSEKVPF</sequence>
<proteinExistence type="predicted"/>
<name>A0A383BC28_9ZZZZ</name>
<organism evidence="2">
    <name type="scientific">marine metagenome</name>
    <dbReference type="NCBI Taxonomy" id="408172"/>
    <lineage>
        <taxon>unclassified sequences</taxon>
        <taxon>metagenomes</taxon>
        <taxon>ecological metagenomes</taxon>
    </lineage>
</organism>
<feature type="non-terminal residue" evidence="2">
    <location>
        <position position="1"/>
    </location>
</feature>
<protein>
    <submittedName>
        <fullName evidence="2">Uncharacterized protein</fullName>
    </submittedName>
</protein>
<dbReference type="EMBL" id="UINC01199148">
    <property type="protein sequence ID" value="SVE17434.1"/>
    <property type="molecule type" value="Genomic_DNA"/>
</dbReference>
<dbReference type="AlphaFoldDB" id="A0A383BC28"/>
<feature type="compositionally biased region" description="Polar residues" evidence="1">
    <location>
        <begin position="203"/>
        <end position="212"/>
    </location>
</feature>
<dbReference type="InterPro" id="IPR056957">
    <property type="entry name" value="Pam3_Gp34-like"/>
</dbReference>
<reference evidence="2" key="1">
    <citation type="submission" date="2018-05" db="EMBL/GenBank/DDBJ databases">
        <authorList>
            <person name="Lanie J.A."/>
            <person name="Ng W.-L."/>
            <person name="Kazmierczak K.M."/>
            <person name="Andrzejewski T.M."/>
            <person name="Davidsen T.M."/>
            <person name="Wayne K.J."/>
            <person name="Tettelin H."/>
            <person name="Glass J.I."/>
            <person name="Rusch D."/>
            <person name="Podicherti R."/>
            <person name="Tsui H.-C.T."/>
            <person name="Winkler M.E."/>
        </authorList>
    </citation>
    <scope>NUCLEOTIDE SEQUENCE</scope>
</reference>
<accession>A0A383BC28</accession>
<dbReference type="Pfam" id="PF23977">
    <property type="entry name" value="Pam3_Gp34"/>
    <property type="match status" value="1"/>
</dbReference>
<evidence type="ECO:0000256" key="1">
    <source>
        <dbReference type="SAM" id="MobiDB-lite"/>
    </source>
</evidence>
<evidence type="ECO:0000313" key="2">
    <source>
        <dbReference type="EMBL" id="SVE17434.1"/>
    </source>
</evidence>